<dbReference type="Proteomes" id="UP000579647">
    <property type="component" value="Unassembled WGS sequence"/>
</dbReference>
<dbReference type="SUPFAM" id="SSF48498">
    <property type="entry name" value="Tetracyclin repressor-like, C-terminal domain"/>
    <property type="match status" value="1"/>
</dbReference>
<dbReference type="SUPFAM" id="SSF46689">
    <property type="entry name" value="Homeodomain-like"/>
    <property type="match status" value="1"/>
</dbReference>
<evidence type="ECO:0000256" key="1">
    <source>
        <dbReference type="ARBA" id="ARBA00023015"/>
    </source>
</evidence>
<dbReference type="Gene3D" id="1.10.10.60">
    <property type="entry name" value="Homeodomain-like"/>
    <property type="match status" value="1"/>
</dbReference>
<keyword evidence="1" id="KW-0805">Transcription regulation</keyword>
<evidence type="ECO:0000313" key="7">
    <source>
        <dbReference type="Proteomes" id="UP000579647"/>
    </source>
</evidence>
<accession>A0A840WH61</accession>
<dbReference type="Pfam" id="PF00440">
    <property type="entry name" value="TetR_N"/>
    <property type="match status" value="1"/>
</dbReference>
<dbReference type="RefSeq" id="WP_184361481.1">
    <property type="nucleotide sequence ID" value="NZ_BAAAKM010000010.1"/>
</dbReference>
<name>A0A840WH61_9ACTN</name>
<keyword evidence="7" id="KW-1185">Reference proteome</keyword>
<dbReference type="AlphaFoldDB" id="A0A840WH61"/>
<feature type="DNA-binding region" description="H-T-H motif" evidence="4">
    <location>
        <begin position="29"/>
        <end position="48"/>
    </location>
</feature>
<dbReference type="InterPro" id="IPR004111">
    <property type="entry name" value="Repressor_TetR_C"/>
</dbReference>
<evidence type="ECO:0000256" key="3">
    <source>
        <dbReference type="ARBA" id="ARBA00023163"/>
    </source>
</evidence>
<dbReference type="Pfam" id="PF02909">
    <property type="entry name" value="TetR_C_1"/>
    <property type="match status" value="1"/>
</dbReference>
<evidence type="ECO:0000256" key="4">
    <source>
        <dbReference type="PROSITE-ProRule" id="PRU00335"/>
    </source>
</evidence>
<dbReference type="InterPro" id="IPR009057">
    <property type="entry name" value="Homeodomain-like_sf"/>
</dbReference>
<evidence type="ECO:0000259" key="5">
    <source>
        <dbReference type="PROSITE" id="PS50977"/>
    </source>
</evidence>
<reference evidence="6 7" key="1">
    <citation type="submission" date="2020-08" db="EMBL/GenBank/DDBJ databases">
        <title>Sequencing the genomes of 1000 actinobacteria strains.</title>
        <authorList>
            <person name="Klenk H.-P."/>
        </authorList>
    </citation>
    <scope>NUCLEOTIDE SEQUENCE [LARGE SCALE GENOMIC DNA]</scope>
    <source>
        <strain evidence="6 7">DSM 44598</strain>
    </source>
</reference>
<dbReference type="PANTHER" id="PTHR30055:SF151">
    <property type="entry name" value="TRANSCRIPTIONAL REGULATORY PROTEIN"/>
    <property type="match status" value="1"/>
</dbReference>
<dbReference type="EMBL" id="JACHDO010000001">
    <property type="protein sequence ID" value="MBB5489408.1"/>
    <property type="molecule type" value="Genomic_DNA"/>
</dbReference>
<comment type="caution">
    <text evidence="6">The sequence shown here is derived from an EMBL/GenBank/DDBJ whole genome shotgun (WGS) entry which is preliminary data.</text>
</comment>
<sequence length="216" mass="23812">MVERPALNRARVVRAAVAVADRRGLAGVSMRSVGRELGVEAMSLYHHVSGKEALLDAMVDWIFVRIELPGTGQPWRQAMEDRCASARAVLARHPWALGLMESRTSPGPALLHHHDAVLGCLRANGFPVRLAAHAYSALDSYVYGFVLTELHLPFAPGEGAEEFTAELAPPPDRYPHLAEFITEMVVGREYAYGDEFSYGLALVLDQLEQRLADQRP</sequence>
<dbReference type="GO" id="GO:0000976">
    <property type="term" value="F:transcription cis-regulatory region binding"/>
    <property type="evidence" value="ECO:0007669"/>
    <property type="project" value="TreeGrafter"/>
</dbReference>
<organism evidence="6 7">
    <name type="scientific">Nocardiopsis metallicus</name>
    <dbReference type="NCBI Taxonomy" id="179819"/>
    <lineage>
        <taxon>Bacteria</taxon>
        <taxon>Bacillati</taxon>
        <taxon>Actinomycetota</taxon>
        <taxon>Actinomycetes</taxon>
        <taxon>Streptosporangiales</taxon>
        <taxon>Nocardiopsidaceae</taxon>
        <taxon>Nocardiopsis</taxon>
    </lineage>
</organism>
<dbReference type="PROSITE" id="PS50977">
    <property type="entry name" value="HTH_TETR_2"/>
    <property type="match status" value="1"/>
</dbReference>
<keyword evidence="2 4" id="KW-0238">DNA-binding</keyword>
<proteinExistence type="predicted"/>
<evidence type="ECO:0000313" key="6">
    <source>
        <dbReference type="EMBL" id="MBB5489408.1"/>
    </source>
</evidence>
<dbReference type="GO" id="GO:0003700">
    <property type="term" value="F:DNA-binding transcription factor activity"/>
    <property type="evidence" value="ECO:0007669"/>
    <property type="project" value="TreeGrafter"/>
</dbReference>
<dbReference type="PANTHER" id="PTHR30055">
    <property type="entry name" value="HTH-TYPE TRANSCRIPTIONAL REGULATOR RUTR"/>
    <property type="match status" value="1"/>
</dbReference>
<keyword evidence="3" id="KW-0804">Transcription</keyword>
<dbReference type="GO" id="GO:0045892">
    <property type="term" value="P:negative regulation of DNA-templated transcription"/>
    <property type="evidence" value="ECO:0007669"/>
    <property type="project" value="InterPro"/>
</dbReference>
<dbReference type="InterPro" id="IPR001647">
    <property type="entry name" value="HTH_TetR"/>
</dbReference>
<dbReference type="Gene3D" id="1.10.357.10">
    <property type="entry name" value="Tetracycline Repressor, domain 2"/>
    <property type="match status" value="1"/>
</dbReference>
<feature type="domain" description="HTH tetR-type" evidence="5">
    <location>
        <begin position="6"/>
        <end position="66"/>
    </location>
</feature>
<evidence type="ECO:0000256" key="2">
    <source>
        <dbReference type="ARBA" id="ARBA00023125"/>
    </source>
</evidence>
<gene>
    <name evidence="6" type="ORF">HNR07_000545</name>
</gene>
<dbReference type="InterPro" id="IPR036271">
    <property type="entry name" value="Tet_transcr_reg_TetR-rel_C_sf"/>
</dbReference>
<dbReference type="InterPro" id="IPR050109">
    <property type="entry name" value="HTH-type_TetR-like_transc_reg"/>
</dbReference>
<protein>
    <submittedName>
        <fullName evidence="6">AcrR family transcriptional regulator</fullName>
    </submittedName>
</protein>